<dbReference type="GO" id="GO:0046872">
    <property type="term" value="F:metal ion binding"/>
    <property type="evidence" value="ECO:0007669"/>
    <property type="project" value="InterPro"/>
</dbReference>
<dbReference type="InterPro" id="IPR011249">
    <property type="entry name" value="Metalloenz_LuxS/M16"/>
</dbReference>
<keyword evidence="6" id="KW-0378">Hydrolase</keyword>
<feature type="domain" description="Peptidase M16 N-terminal" evidence="4">
    <location>
        <begin position="22"/>
        <end position="166"/>
    </location>
</feature>
<dbReference type="PANTHER" id="PTHR11851:SF49">
    <property type="entry name" value="MITOCHONDRIAL-PROCESSING PEPTIDASE SUBUNIT ALPHA"/>
    <property type="match status" value="1"/>
</dbReference>
<comment type="cofactor">
    <cofactor evidence="1">
        <name>Zn(2+)</name>
        <dbReference type="ChEBI" id="CHEBI:29105"/>
    </cofactor>
</comment>
<dbReference type="eggNOG" id="COG0612">
    <property type="taxonomic scope" value="Bacteria"/>
</dbReference>
<dbReference type="Gene3D" id="3.30.830.10">
    <property type="entry name" value="Metalloenzyme, LuxS/M16 peptidase-like"/>
    <property type="match status" value="2"/>
</dbReference>
<dbReference type="STRING" id="338966.Ppro_2117"/>
<dbReference type="Pfam" id="PF05193">
    <property type="entry name" value="Peptidase_M16_C"/>
    <property type="match status" value="1"/>
</dbReference>
<keyword evidence="7" id="KW-1185">Reference proteome</keyword>
<dbReference type="InterPro" id="IPR001431">
    <property type="entry name" value="Pept_M16_Zn_BS"/>
</dbReference>
<proteinExistence type="inferred from homology"/>
<name>A1AQV5_PELPD</name>
<dbReference type="EC" id="3.4.24.64" evidence="6"/>
<dbReference type="InterPro" id="IPR050361">
    <property type="entry name" value="MPP/UQCRC_Complex"/>
</dbReference>
<dbReference type="InterPro" id="IPR007863">
    <property type="entry name" value="Peptidase_M16_C"/>
</dbReference>
<evidence type="ECO:0000256" key="2">
    <source>
        <dbReference type="ARBA" id="ARBA00007261"/>
    </source>
</evidence>
<protein>
    <submittedName>
        <fullName evidence="6">Processing peptidase</fullName>
        <ecNumber evidence="6">3.4.24.64</ecNumber>
    </submittedName>
</protein>
<dbReference type="EMBL" id="CP000482">
    <property type="protein sequence ID" value="ABK99725.1"/>
    <property type="molecule type" value="Genomic_DNA"/>
</dbReference>
<organism evidence="6 7">
    <name type="scientific">Pelobacter propionicus (strain DSM 2379 / NBRC 103807 / OttBd1)</name>
    <dbReference type="NCBI Taxonomy" id="338966"/>
    <lineage>
        <taxon>Bacteria</taxon>
        <taxon>Pseudomonadati</taxon>
        <taxon>Thermodesulfobacteriota</taxon>
        <taxon>Desulfuromonadia</taxon>
        <taxon>Desulfuromonadales</taxon>
        <taxon>Desulfuromonadaceae</taxon>
        <taxon>Pelobacter</taxon>
    </lineage>
</organism>
<dbReference type="PROSITE" id="PS00143">
    <property type="entry name" value="INSULINASE"/>
    <property type="match status" value="1"/>
</dbReference>
<feature type="domain" description="Peptidase M16 C-terminal" evidence="5">
    <location>
        <begin position="175"/>
        <end position="350"/>
    </location>
</feature>
<evidence type="ECO:0000259" key="5">
    <source>
        <dbReference type="Pfam" id="PF05193"/>
    </source>
</evidence>
<dbReference type="PANTHER" id="PTHR11851">
    <property type="entry name" value="METALLOPROTEASE"/>
    <property type="match status" value="1"/>
</dbReference>
<dbReference type="KEGG" id="ppd:Ppro_2117"/>
<dbReference type="InterPro" id="IPR011765">
    <property type="entry name" value="Pept_M16_N"/>
</dbReference>
<dbReference type="FunFam" id="3.30.830.10:FF:000008">
    <property type="entry name" value="Mitochondrial-processing peptidase subunit beta"/>
    <property type="match status" value="1"/>
</dbReference>
<gene>
    <name evidence="6" type="ordered locus">Ppro_2117</name>
</gene>
<evidence type="ECO:0000313" key="7">
    <source>
        <dbReference type="Proteomes" id="UP000006732"/>
    </source>
</evidence>
<evidence type="ECO:0000259" key="4">
    <source>
        <dbReference type="Pfam" id="PF00675"/>
    </source>
</evidence>
<dbReference type="HOGENOM" id="CLU_009902_3_0_7"/>
<accession>A1AQV5</accession>
<dbReference type="AlphaFoldDB" id="A1AQV5"/>
<reference evidence="6 7" key="1">
    <citation type="submission" date="2006-10" db="EMBL/GenBank/DDBJ databases">
        <title>Complete sequence of chromosome of Pelobacter propionicus DSM 2379.</title>
        <authorList>
            <consortium name="US DOE Joint Genome Institute"/>
            <person name="Copeland A."/>
            <person name="Lucas S."/>
            <person name="Lapidus A."/>
            <person name="Barry K."/>
            <person name="Detter J.C."/>
            <person name="Glavina del Rio T."/>
            <person name="Hammon N."/>
            <person name="Israni S."/>
            <person name="Dalin E."/>
            <person name="Tice H."/>
            <person name="Pitluck S."/>
            <person name="Saunders E."/>
            <person name="Brettin T."/>
            <person name="Bruce D."/>
            <person name="Han C."/>
            <person name="Tapia R."/>
            <person name="Schmutz J."/>
            <person name="Larimer F."/>
            <person name="Land M."/>
            <person name="Hauser L."/>
            <person name="Kyrpides N."/>
            <person name="Kim E."/>
            <person name="Lovley D."/>
            <person name="Richardson P."/>
        </authorList>
    </citation>
    <scope>NUCLEOTIDE SEQUENCE [LARGE SCALE GENOMIC DNA]</scope>
    <source>
        <strain evidence="7">DSM 2379 / NBRC 103807 / OttBd1</strain>
    </source>
</reference>
<evidence type="ECO:0000313" key="6">
    <source>
        <dbReference type="EMBL" id="ABK99725.1"/>
    </source>
</evidence>
<dbReference type="SUPFAM" id="SSF63411">
    <property type="entry name" value="LuxS/MPP-like metallohydrolase"/>
    <property type="match status" value="2"/>
</dbReference>
<dbReference type="GO" id="GO:0004222">
    <property type="term" value="F:metalloendopeptidase activity"/>
    <property type="evidence" value="ECO:0007669"/>
    <property type="project" value="UniProtKB-EC"/>
</dbReference>
<evidence type="ECO:0000256" key="3">
    <source>
        <dbReference type="RuleBase" id="RU004447"/>
    </source>
</evidence>
<evidence type="ECO:0000256" key="1">
    <source>
        <dbReference type="ARBA" id="ARBA00001947"/>
    </source>
</evidence>
<dbReference type="Pfam" id="PF00675">
    <property type="entry name" value="Peptidase_M16"/>
    <property type="match status" value="1"/>
</dbReference>
<dbReference type="GO" id="GO:0006508">
    <property type="term" value="P:proteolysis"/>
    <property type="evidence" value="ECO:0007669"/>
    <property type="project" value="InterPro"/>
</dbReference>
<dbReference type="Proteomes" id="UP000006732">
    <property type="component" value="Chromosome"/>
</dbReference>
<sequence length="429" mass="48526">MGKKQGIVKSMICSTTLDNGIRVVTQRVKYMHTVSMGIWVANGTRHEAPHLNGIAHFIEHLLFKGTARRSARQIAMEIDSMGGILNAFTSHEYVCYYAKVLAKFLPRITDLLCDIFLCSSFPSEEIERERRVILQEIKMRDDTPDVFIHDQFHQNFWQGDSLGLTIPGSHETVSSLSREQIIDYKQSRYRPRDIVISAAGNVRHEELLSLMEGAFSGMTSDQRSRTEAPVAHVGPRINQCERDLEQTLLCMGTNGLSQDHPDRFALHLLNTVLGGGMSSRLFQEVRENRGLAYSIYSYVISHADCGALVIHAGTEQEQCREVIEIALRQMGQLKREMVPQDELDSAREQLKGNLLMSLESSDNLMTRLAKNDIYLHRNQTVEEVLAAFDAVTGEDILRLGNQLFDGSRIHLEVMGKTWHTGLTEDLLRL</sequence>
<comment type="similarity">
    <text evidence="2 3">Belongs to the peptidase M16 family.</text>
</comment>